<dbReference type="Proteomes" id="UP000653472">
    <property type="component" value="Unassembled WGS sequence"/>
</dbReference>
<keyword evidence="2" id="KW-1185">Reference proteome</keyword>
<sequence length="221" mass="25520">MNGKNPDGWLDFYPEFVREATARLLSHEDTKGFWPLGIDDPGLRMIAGQLEVALYDSPWDKKTQRERQQWLTKFEKTLDTLLQLMDEAPYPPKDWGFPVRDIVLMEAASKMGVSIPRRDDVPEFFREMLRLEDAVSAVDWTLRDSLQHYREQQLSDARVRQALKKPRDAKASRALFILNIKSKRTAREVAAIASVAFNDDAIDERLVRRLASTRADSSKIK</sequence>
<accession>A0A969WAQ7</accession>
<comment type="caution">
    <text evidence="1">The sequence shown here is derived from an EMBL/GenBank/DDBJ whole genome shotgun (WGS) entry which is preliminary data.</text>
</comment>
<organism evidence="1 2">
    <name type="scientific">Solimonas marina</name>
    <dbReference type="NCBI Taxonomy" id="2714601"/>
    <lineage>
        <taxon>Bacteria</taxon>
        <taxon>Pseudomonadati</taxon>
        <taxon>Pseudomonadota</taxon>
        <taxon>Gammaproteobacteria</taxon>
        <taxon>Nevskiales</taxon>
        <taxon>Nevskiaceae</taxon>
        <taxon>Solimonas</taxon>
    </lineage>
</organism>
<dbReference type="EMBL" id="JAAVXB010000006">
    <property type="protein sequence ID" value="NKF23068.1"/>
    <property type="molecule type" value="Genomic_DNA"/>
</dbReference>
<protein>
    <submittedName>
        <fullName evidence="1">Uncharacterized protein</fullName>
    </submittedName>
</protein>
<reference evidence="1" key="1">
    <citation type="submission" date="2020-03" db="EMBL/GenBank/DDBJ databases">
        <title>Solimonas marina sp. nov., isolated from deep seawater of the Pacific Ocean.</title>
        <authorList>
            <person name="Liu X."/>
            <person name="Lai Q."/>
            <person name="Sun F."/>
            <person name="Gai Y."/>
            <person name="Li G."/>
            <person name="Shao Z."/>
        </authorList>
    </citation>
    <scope>NUCLEOTIDE SEQUENCE</scope>
    <source>
        <strain evidence="1">C16B3</strain>
    </source>
</reference>
<gene>
    <name evidence="1" type="ORF">G7Y82_12130</name>
</gene>
<name>A0A969WAQ7_9GAMM</name>
<dbReference type="RefSeq" id="WP_168148394.1">
    <property type="nucleotide sequence ID" value="NZ_JAAVXB010000006.1"/>
</dbReference>
<proteinExistence type="predicted"/>
<dbReference type="AlphaFoldDB" id="A0A969WAQ7"/>
<evidence type="ECO:0000313" key="1">
    <source>
        <dbReference type="EMBL" id="NKF23068.1"/>
    </source>
</evidence>
<evidence type="ECO:0000313" key="2">
    <source>
        <dbReference type="Proteomes" id="UP000653472"/>
    </source>
</evidence>